<reference evidence="6 7" key="1">
    <citation type="submission" date="2024-02" db="EMBL/GenBank/DDBJ databases">
        <title>complete genome of Flavobacterium ginsenosidimutans Str. YTB16.</title>
        <authorList>
            <person name="Wang Q."/>
        </authorList>
    </citation>
    <scope>NUCLEOTIDE SEQUENCE [LARGE SCALE GENOMIC DNA]</scope>
    <source>
        <strain evidence="6 7">YTB16</strain>
    </source>
</reference>
<dbReference type="CDD" id="cd02000">
    <property type="entry name" value="TPP_E1_PDC_ADC_BCADC"/>
    <property type="match status" value="1"/>
</dbReference>
<dbReference type="PANTHER" id="PTHR43257">
    <property type="entry name" value="PYRUVATE DEHYDROGENASE E1 COMPONENT BETA SUBUNIT"/>
    <property type="match status" value="1"/>
</dbReference>
<keyword evidence="4" id="KW-0786">Thiamine pyrophosphate</keyword>
<evidence type="ECO:0000256" key="3">
    <source>
        <dbReference type="ARBA" id="ARBA00023002"/>
    </source>
</evidence>
<keyword evidence="3" id="KW-0560">Oxidoreductase</keyword>
<organism evidence="6 7">
    <name type="scientific">Flavobacterium ginsenosidimutans</name>
    <dbReference type="NCBI Taxonomy" id="687844"/>
    <lineage>
        <taxon>Bacteria</taxon>
        <taxon>Pseudomonadati</taxon>
        <taxon>Bacteroidota</taxon>
        <taxon>Flavobacteriia</taxon>
        <taxon>Flavobacteriales</taxon>
        <taxon>Flavobacteriaceae</taxon>
        <taxon>Flavobacterium</taxon>
    </lineage>
</organism>
<dbReference type="SUPFAM" id="SSF52518">
    <property type="entry name" value="Thiamin diphosphate-binding fold (THDP-binding)"/>
    <property type="match status" value="2"/>
</dbReference>
<protein>
    <submittedName>
        <fullName evidence="6">Dehydrogenase E1 component subunit alpha/beta</fullName>
    </submittedName>
</protein>
<dbReference type="Proteomes" id="UP001447857">
    <property type="component" value="Chromosome"/>
</dbReference>
<dbReference type="Pfam" id="PF00676">
    <property type="entry name" value="E1_dh"/>
    <property type="match status" value="1"/>
</dbReference>
<dbReference type="Pfam" id="PF02779">
    <property type="entry name" value="Transket_pyr"/>
    <property type="match status" value="1"/>
</dbReference>
<comment type="function">
    <text evidence="2">E1 component of the 2-oxoglutarate dehydrogenase (OGDH) complex which catalyzes the decarboxylation of 2-oxoglutarate, the first step in the conversion of 2-oxoglutarate to succinyl-CoA and CO(2).</text>
</comment>
<dbReference type="EMBL" id="CP147988">
    <property type="protein sequence ID" value="WXK48621.1"/>
    <property type="molecule type" value="Genomic_DNA"/>
</dbReference>
<dbReference type="Pfam" id="PF02780">
    <property type="entry name" value="Transketolase_C"/>
    <property type="match status" value="1"/>
</dbReference>
<gene>
    <name evidence="6" type="ORF">V6624_16445</name>
</gene>
<feature type="domain" description="Transketolase-like pyrimidine-binding" evidence="5">
    <location>
        <begin position="341"/>
        <end position="514"/>
    </location>
</feature>
<dbReference type="InterPro" id="IPR005475">
    <property type="entry name" value="Transketolase-like_Pyr-bd"/>
</dbReference>
<accession>A0ABZ2QAL6</accession>
<dbReference type="RefSeq" id="WP_338839375.1">
    <property type="nucleotide sequence ID" value="NZ_CP147988.1"/>
</dbReference>
<evidence type="ECO:0000313" key="7">
    <source>
        <dbReference type="Proteomes" id="UP001447857"/>
    </source>
</evidence>
<dbReference type="PANTHER" id="PTHR43257:SF2">
    <property type="entry name" value="PYRUVATE DEHYDROGENASE E1 COMPONENT SUBUNIT BETA"/>
    <property type="match status" value="1"/>
</dbReference>
<evidence type="ECO:0000259" key="5">
    <source>
        <dbReference type="SMART" id="SM00861"/>
    </source>
</evidence>
<proteinExistence type="predicted"/>
<dbReference type="Gene3D" id="3.40.50.970">
    <property type="match status" value="2"/>
</dbReference>
<dbReference type="Gene3D" id="3.40.50.920">
    <property type="match status" value="1"/>
</dbReference>
<sequence>MIFYRQNLTNTELLDLYKKILKPRLIEEKMLILIRQGKVSKWFSGIGQEAIAVGVTAVLDQSEYILPMHRNLGVFTTREIPLHRLFSQWQGKANGFTKGRDRSFHFGTQEYNIIGMISHLGPQLGIADGIALANKLQDNKKITAVFTGEGATSEGDFHEALNIAAVWKLPVMFVIENNGYGLSTPTNEQYACENLADKGIGYGIESWIIDGNNIVEVYNKLSQLKKEMQENPRPVLLEFKTFRMRGHEEASGTKYVPQDLMDQWELRDPVTNYRKYLVENGILTTEQDEQFHAEIKKEIDENWAMANAEPEIEPTYSGELDDVYKPFQYEEYTHNSDTKNIRFIDAIRNGLEQSMWRHRNLVIMGQDIAEYGGAFKITDGFVDAFGKDRIRNTPICESAVISTGMGLSINGYKAIVEMQFADFVSTGFNPIVNLLAKSHYRWGENADVVVRMPCGGGTQAGPFHSQTNEAWFTKTPGLKVVYPAFPYDAKGLLNTAVNDPNPVLFFEHKLLYRSIYQDVPTDYYTIPFGKAALLKEGSKVTIVAFGAPVHWALDTLAKHPEIDADLIDLRSLQPLDTETIFASVKKTGKAIIYQEDTMFGGIASDISALIMENCFEYLDAPVKRVASLDSPIPFTKALEDQFLPRDRFEETLLELLRY</sequence>
<dbReference type="InterPro" id="IPR009014">
    <property type="entry name" value="Transketo_C/PFOR_II"/>
</dbReference>
<evidence type="ECO:0000256" key="1">
    <source>
        <dbReference type="ARBA" id="ARBA00001964"/>
    </source>
</evidence>
<name>A0ABZ2QAL6_9FLAO</name>
<evidence type="ECO:0000256" key="2">
    <source>
        <dbReference type="ARBA" id="ARBA00003906"/>
    </source>
</evidence>
<dbReference type="SMART" id="SM00861">
    <property type="entry name" value="Transket_pyr"/>
    <property type="match status" value="1"/>
</dbReference>
<dbReference type="InterPro" id="IPR001017">
    <property type="entry name" value="DH_E1"/>
</dbReference>
<dbReference type="InterPro" id="IPR029061">
    <property type="entry name" value="THDP-binding"/>
</dbReference>
<evidence type="ECO:0000313" key="6">
    <source>
        <dbReference type="EMBL" id="WXK48621.1"/>
    </source>
</evidence>
<comment type="cofactor">
    <cofactor evidence="1">
        <name>thiamine diphosphate</name>
        <dbReference type="ChEBI" id="CHEBI:58937"/>
    </cofactor>
</comment>
<dbReference type="SUPFAM" id="SSF52922">
    <property type="entry name" value="TK C-terminal domain-like"/>
    <property type="match status" value="1"/>
</dbReference>
<evidence type="ECO:0000256" key="4">
    <source>
        <dbReference type="ARBA" id="ARBA00023052"/>
    </source>
</evidence>
<keyword evidence="7" id="KW-1185">Reference proteome</keyword>
<dbReference type="InterPro" id="IPR033248">
    <property type="entry name" value="Transketolase_C"/>
</dbReference>
<dbReference type="CDD" id="cd07036">
    <property type="entry name" value="TPP_PYR_E1-PDHc-beta_like"/>
    <property type="match status" value="1"/>
</dbReference>